<evidence type="ECO:0000313" key="1">
    <source>
        <dbReference type="EMBL" id="KNC69634.1"/>
    </source>
</evidence>
<keyword evidence="2" id="KW-1185">Reference proteome</keyword>
<dbReference type="AlphaFoldDB" id="A0A0L0EZ17"/>
<dbReference type="RefSeq" id="XP_014143536.1">
    <property type="nucleotide sequence ID" value="XM_014288061.1"/>
</dbReference>
<protein>
    <submittedName>
        <fullName evidence="1">Uncharacterized protein</fullName>
    </submittedName>
</protein>
<sequence length="77" mass="8594">GGVLVDAEGRISYFWYSYSFQRNGESFGSDKGMSTRHVQTALQMIRSGADLWYKTIDCELCYMQLAEAKAQGLPGVC</sequence>
<dbReference type="GeneID" id="25918357"/>
<reference evidence="1 2" key="1">
    <citation type="submission" date="2011-02" db="EMBL/GenBank/DDBJ databases">
        <title>The Genome Sequence of Sphaeroforma arctica JP610.</title>
        <authorList>
            <consortium name="The Broad Institute Genome Sequencing Platform"/>
            <person name="Russ C."/>
            <person name="Cuomo C."/>
            <person name="Young S.K."/>
            <person name="Zeng Q."/>
            <person name="Gargeya S."/>
            <person name="Alvarado L."/>
            <person name="Berlin A."/>
            <person name="Chapman S.B."/>
            <person name="Chen Z."/>
            <person name="Freedman E."/>
            <person name="Gellesch M."/>
            <person name="Goldberg J."/>
            <person name="Griggs A."/>
            <person name="Gujja S."/>
            <person name="Heilman E."/>
            <person name="Heiman D."/>
            <person name="Howarth C."/>
            <person name="Mehta T."/>
            <person name="Neiman D."/>
            <person name="Pearson M."/>
            <person name="Roberts A."/>
            <person name="Saif S."/>
            <person name="Shea T."/>
            <person name="Shenoy N."/>
            <person name="Sisk P."/>
            <person name="Stolte C."/>
            <person name="Sykes S."/>
            <person name="White J."/>
            <person name="Yandava C."/>
            <person name="Burger G."/>
            <person name="Gray M.W."/>
            <person name="Holland P.W.H."/>
            <person name="King N."/>
            <person name="Lang F.B.F."/>
            <person name="Roger A.J."/>
            <person name="Ruiz-Trillo I."/>
            <person name="Haas B."/>
            <person name="Nusbaum C."/>
            <person name="Birren B."/>
        </authorList>
    </citation>
    <scope>NUCLEOTIDE SEQUENCE [LARGE SCALE GENOMIC DNA]</scope>
    <source>
        <strain evidence="1 2">JP610</strain>
    </source>
</reference>
<feature type="non-terminal residue" evidence="1">
    <location>
        <position position="1"/>
    </location>
</feature>
<gene>
    <name evidence="1" type="ORF">SARC_17853</name>
</gene>
<organism evidence="1 2">
    <name type="scientific">Sphaeroforma arctica JP610</name>
    <dbReference type="NCBI Taxonomy" id="667725"/>
    <lineage>
        <taxon>Eukaryota</taxon>
        <taxon>Ichthyosporea</taxon>
        <taxon>Ichthyophonida</taxon>
        <taxon>Sphaeroforma</taxon>
    </lineage>
</organism>
<dbReference type="EMBL" id="KQ254022">
    <property type="protein sequence ID" value="KNC69634.1"/>
    <property type="molecule type" value="Genomic_DNA"/>
</dbReference>
<accession>A0A0L0EZ17</accession>
<name>A0A0L0EZ17_9EUKA</name>
<dbReference type="Proteomes" id="UP000054560">
    <property type="component" value="Unassembled WGS sequence"/>
</dbReference>
<proteinExistence type="predicted"/>
<evidence type="ECO:0000313" key="2">
    <source>
        <dbReference type="Proteomes" id="UP000054560"/>
    </source>
</evidence>